<name>X1QQB0_9ZZZZ</name>
<proteinExistence type="predicted"/>
<reference evidence="1" key="1">
    <citation type="journal article" date="2014" name="Front. Microbiol.">
        <title>High frequency of phylogenetically diverse reductive dehalogenase-homologous genes in deep subseafloor sedimentary metagenomes.</title>
        <authorList>
            <person name="Kawai M."/>
            <person name="Futagami T."/>
            <person name="Toyoda A."/>
            <person name="Takaki Y."/>
            <person name="Nishi S."/>
            <person name="Hori S."/>
            <person name="Arai W."/>
            <person name="Tsubouchi T."/>
            <person name="Morono Y."/>
            <person name="Uchiyama I."/>
            <person name="Ito T."/>
            <person name="Fujiyama A."/>
            <person name="Inagaki F."/>
            <person name="Takami H."/>
        </authorList>
    </citation>
    <scope>NUCLEOTIDE SEQUENCE</scope>
    <source>
        <strain evidence="1">Expedition CK06-06</strain>
    </source>
</reference>
<sequence length="41" mass="4762">YTPHERSCWPYADGFTGNLILRGKAHDFSLFILDYVKLTIC</sequence>
<protein>
    <submittedName>
        <fullName evidence="1">Uncharacterized protein</fullName>
    </submittedName>
</protein>
<accession>X1QQB0</accession>
<evidence type="ECO:0000313" key="1">
    <source>
        <dbReference type="EMBL" id="GAI53150.1"/>
    </source>
</evidence>
<gene>
    <name evidence="1" type="ORF">S06H3_64424</name>
</gene>
<dbReference type="AlphaFoldDB" id="X1QQB0"/>
<feature type="non-terminal residue" evidence="1">
    <location>
        <position position="1"/>
    </location>
</feature>
<dbReference type="EMBL" id="BARV01043029">
    <property type="protein sequence ID" value="GAI53150.1"/>
    <property type="molecule type" value="Genomic_DNA"/>
</dbReference>
<organism evidence="1">
    <name type="scientific">marine sediment metagenome</name>
    <dbReference type="NCBI Taxonomy" id="412755"/>
    <lineage>
        <taxon>unclassified sequences</taxon>
        <taxon>metagenomes</taxon>
        <taxon>ecological metagenomes</taxon>
    </lineage>
</organism>
<comment type="caution">
    <text evidence="1">The sequence shown here is derived from an EMBL/GenBank/DDBJ whole genome shotgun (WGS) entry which is preliminary data.</text>
</comment>